<evidence type="ECO:0000313" key="2">
    <source>
        <dbReference type="Proteomes" id="UP000694728"/>
    </source>
</evidence>
<dbReference type="Proteomes" id="UP000694727">
    <property type="component" value="Unplaced"/>
</dbReference>
<protein>
    <submittedName>
        <fullName evidence="1">Uncharacterized protein</fullName>
    </submittedName>
</protein>
<dbReference type="AlphaFoldDB" id="A0A8D1IHY0"/>
<reference evidence="1" key="1">
    <citation type="submission" date="2025-05" db="UniProtKB">
        <authorList>
            <consortium name="Ensembl"/>
        </authorList>
    </citation>
    <scope>IDENTIFICATION</scope>
</reference>
<name>A0A8D1IHY0_PIG</name>
<organism evidence="1 2">
    <name type="scientific">Sus scrofa</name>
    <name type="common">Pig</name>
    <dbReference type="NCBI Taxonomy" id="9823"/>
    <lineage>
        <taxon>Eukaryota</taxon>
        <taxon>Metazoa</taxon>
        <taxon>Chordata</taxon>
        <taxon>Craniata</taxon>
        <taxon>Vertebrata</taxon>
        <taxon>Euteleostomi</taxon>
        <taxon>Mammalia</taxon>
        <taxon>Eutheria</taxon>
        <taxon>Laurasiatheria</taxon>
        <taxon>Artiodactyla</taxon>
        <taxon>Suina</taxon>
        <taxon>Suidae</taxon>
        <taxon>Sus</taxon>
    </lineage>
</organism>
<dbReference type="Proteomes" id="UP000694724">
    <property type="component" value="Unplaced"/>
</dbReference>
<sequence>MSPPGGFLGPLEKQRLSFPLEKSISREAQMCQVNVPKMSTNQNVFPSQRDKVIQWLVTL</sequence>
<evidence type="ECO:0000313" key="1">
    <source>
        <dbReference type="Ensembl" id="ENSSSCP00045031862.1"/>
    </source>
</evidence>
<dbReference type="Ensembl" id="ENSSSCT00015097197.1">
    <property type="protein sequence ID" value="ENSSSCP00015039957.1"/>
    <property type="gene ID" value="ENSSSCG00015072431.1"/>
</dbReference>
<dbReference type="Ensembl" id="ENSSSCT00025039730.1">
    <property type="protein sequence ID" value="ENSSSCP00025016851.1"/>
    <property type="gene ID" value="ENSSSCG00025029244.1"/>
</dbReference>
<accession>A0A8D1IHY0</accession>
<dbReference type="Ensembl" id="ENSSSCT00045045905.1">
    <property type="protein sequence ID" value="ENSSSCP00045031862.1"/>
    <property type="gene ID" value="ENSSSCG00045026961.1"/>
</dbReference>
<dbReference type="Proteomes" id="UP000694728">
    <property type="component" value="Unplaced"/>
</dbReference>
<dbReference type="Proteomes" id="UP000694726">
    <property type="component" value="Unplaced"/>
</dbReference>
<dbReference type="Proteomes" id="UP000694571">
    <property type="component" value="Unplaced"/>
</dbReference>
<dbReference type="Ensembl" id="ENSSSCT00050038632.1">
    <property type="protein sequence ID" value="ENSSSCP00050015993.1"/>
    <property type="gene ID" value="ENSSSCG00050028740.1"/>
</dbReference>
<proteinExistence type="predicted"/>
<dbReference type="Ensembl" id="ENSSSCT00055042471.1">
    <property type="protein sequence ID" value="ENSSSCP00055033814.1"/>
    <property type="gene ID" value="ENSSSCG00055021617.1"/>
</dbReference>